<evidence type="ECO:0000256" key="1">
    <source>
        <dbReference type="ARBA" id="ARBA00004141"/>
    </source>
</evidence>
<keyword evidence="3 6" id="KW-1133">Transmembrane helix</keyword>
<reference evidence="8" key="4">
    <citation type="submission" date="2015-06" db="UniProtKB">
        <authorList>
            <consortium name="EnsemblFungi"/>
        </authorList>
    </citation>
    <scope>IDENTIFICATION</scope>
</reference>
<feature type="compositionally biased region" description="Polar residues" evidence="5">
    <location>
        <begin position="445"/>
        <end position="462"/>
    </location>
</feature>
<feature type="region of interest" description="Disordered" evidence="5">
    <location>
        <begin position="430"/>
        <end position="496"/>
    </location>
</feature>
<organism evidence="7">
    <name type="scientific">Microbotryum lychnidis-dioicae (strain p1A1 Lamole / MvSl-1064)</name>
    <name type="common">Anther smut fungus</name>
    <dbReference type="NCBI Taxonomy" id="683840"/>
    <lineage>
        <taxon>Eukaryota</taxon>
        <taxon>Fungi</taxon>
        <taxon>Dikarya</taxon>
        <taxon>Basidiomycota</taxon>
        <taxon>Pucciniomycotina</taxon>
        <taxon>Microbotryomycetes</taxon>
        <taxon>Microbotryales</taxon>
        <taxon>Microbotryaceae</taxon>
        <taxon>Microbotryum</taxon>
    </lineage>
</organism>
<feature type="compositionally biased region" description="Basic and acidic residues" evidence="5">
    <location>
        <begin position="430"/>
        <end position="444"/>
    </location>
</feature>
<dbReference type="PANTHER" id="PTHR47804:SF3">
    <property type="entry name" value="PROTEIN BRE4"/>
    <property type="match status" value="1"/>
</dbReference>
<dbReference type="HOGENOM" id="CLU_288223_0_0_1"/>
<evidence type="ECO:0000256" key="2">
    <source>
        <dbReference type="ARBA" id="ARBA00022692"/>
    </source>
</evidence>
<proteinExistence type="predicted"/>
<dbReference type="GO" id="GO:0016020">
    <property type="term" value="C:membrane"/>
    <property type="evidence" value="ECO:0007669"/>
    <property type="project" value="UniProtKB-SubCell"/>
</dbReference>
<evidence type="ECO:0000256" key="4">
    <source>
        <dbReference type="ARBA" id="ARBA00023136"/>
    </source>
</evidence>
<evidence type="ECO:0000256" key="5">
    <source>
        <dbReference type="SAM" id="MobiDB-lite"/>
    </source>
</evidence>
<feature type="transmembrane region" description="Helical" evidence="6">
    <location>
        <begin position="717"/>
        <end position="739"/>
    </location>
</feature>
<accession>U5H2I5</accession>
<name>U5H2I5_USTV1</name>
<dbReference type="STRING" id="683840.U5H2I5"/>
<feature type="transmembrane region" description="Helical" evidence="6">
    <location>
        <begin position="745"/>
        <end position="765"/>
    </location>
</feature>
<keyword evidence="9" id="KW-1185">Reference proteome</keyword>
<dbReference type="InterPro" id="IPR052430">
    <property type="entry name" value="IVT-Associated"/>
</dbReference>
<feature type="region of interest" description="Disordered" evidence="5">
    <location>
        <begin position="357"/>
        <end position="414"/>
    </location>
</feature>
<feature type="transmembrane region" description="Helical" evidence="6">
    <location>
        <begin position="186"/>
        <end position="209"/>
    </location>
</feature>
<reference evidence="7" key="2">
    <citation type="submission" date="2010-11" db="EMBL/GenBank/DDBJ databases">
        <authorList>
            <consortium name="The Broad Institute Genome Sequencing Platform"/>
            <person name="Earl A."/>
            <person name="Ward D."/>
            <person name="Feldgarden M."/>
            <person name="Gevers D."/>
            <person name="Butler R."/>
            <person name="Young S.K."/>
            <person name="Zeng Q."/>
            <person name="Gargeya S."/>
            <person name="Fitzgerald M."/>
            <person name="Haas B."/>
            <person name="Abouelleil A."/>
            <person name="Alvarado L."/>
            <person name="Arachchi H.M."/>
            <person name="Berlin A."/>
            <person name="Brown A."/>
            <person name="Chapman S.B."/>
            <person name="Chen Z."/>
            <person name="Dunbar C."/>
            <person name="Freedman E."/>
            <person name="Gearin G."/>
            <person name="Gellesch M."/>
            <person name="Goldberg J."/>
            <person name="Griggs A."/>
            <person name="Gujja S."/>
            <person name="Heilman E."/>
            <person name="Heiman D."/>
            <person name="Howarth C."/>
            <person name="Larson L."/>
            <person name="Lui A."/>
            <person name="MacDonald P.J.P."/>
            <person name="Mehta T."/>
            <person name="Montmayeur A."/>
            <person name="Murphy C."/>
            <person name="Neiman D."/>
            <person name="Pearson M."/>
            <person name="Priest M."/>
            <person name="Roberts A."/>
            <person name="Saif S."/>
            <person name="Shea T."/>
            <person name="Shenoy N."/>
            <person name="Sisk P."/>
            <person name="Stolte C."/>
            <person name="Sykes S."/>
            <person name="White J."/>
            <person name="Yandava C."/>
            <person name="Wortman J."/>
            <person name="Nusbaum C."/>
            <person name="Birren B."/>
        </authorList>
    </citation>
    <scope>NUCLEOTIDE SEQUENCE</scope>
    <source>
        <strain evidence="7">P1A1 Lamole</strain>
    </source>
</reference>
<evidence type="ECO:0000313" key="8">
    <source>
        <dbReference type="EnsemblFungi" id="MVLG_01571T0"/>
    </source>
</evidence>
<comment type="subcellular location">
    <subcellularLocation>
        <location evidence="1">Membrane</location>
        <topology evidence="1">Multi-pass membrane protein</topology>
    </subcellularLocation>
</comment>
<dbReference type="OrthoDB" id="68611at2759"/>
<reference evidence="7 9" key="3">
    <citation type="journal article" date="2015" name="BMC Genomics">
        <title>Sex and parasites: genomic and transcriptomic analysis of Microbotryum lychnidis-dioicae, the biotrophic and plant-castrating anther smut fungus.</title>
        <authorList>
            <person name="Perlin M.H."/>
            <person name="Amselem J."/>
            <person name="Fontanillas E."/>
            <person name="Toh S.S."/>
            <person name="Chen Z."/>
            <person name="Goldberg J."/>
            <person name="Duplessis S."/>
            <person name="Henrissat B."/>
            <person name="Young S."/>
            <person name="Zeng Q."/>
            <person name="Aguileta G."/>
            <person name="Petit E."/>
            <person name="Badouin H."/>
            <person name="Andrews J."/>
            <person name="Razeeq D."/>
            <person name="Gabaldon T."/>
            <person name="Quesneville H."/>
            <person name="Giraud T."/>
            <person name="Hood M.E."/>
            <person name="Schultz D.J."/>
            <person name="Cuomo C.A."/>
        </authorList>
    </citation>
    <scope>NUCLEOTIDE SEQUENCE [LARGE SCALE GENOMIC DNA]</scope>
    <source>
        <strain evidence="9">p1A1 Lamole</strain>
        <strain evidence="7">P1A1 Lamole</strain>
    </source>
</reference>
<feature type="transmembrane region" description="Helical" evidence="6">
    <location>
        <begin position="801"/>
        <end position="821"/>
    </location>
</feature>
<feature type="transmembrane region" description="Helical" evidence="6">
    <location>
        <begin position="104"/>
        <end position="125"/>
    </location>
</feature>
<dbReference type="EMBL" id="GL541651">
    <property type="protein sequence ID" value="KDE08308.1"/>
    <property type="molecule type" value="Genomic_DNA"/>
</dbReference>
<dbReference type="InParanoid" id="U5H2I5"/>
<feature type="transmembrane region" description="Helical" evidence="6">
    <location>
        <begin position="692"/>
        <end position="710"/>
    </location>
</feature>
<feature type="transmembrane region" description="Helical" evidence="6">
    <location>
        <begin position="777"/>
        <end position="795"/>
    </location>
</feature>
<feature type="compositionally biased region" description="Basic and acidic residues" evidence="5">
    <location>
        <begin position="357"/>
        <end position="381"/>
    </location>
</feature>
<feature type="transmembrane region" description="Helical" evidence="6">
    <location>
        <begin position="155"/>
        <end position="174"/>
    </location>
</feature>
<dbReference type="PANTHER" id="PTHR47804">
    <property type="entry name" value="60S RIBOSOMAL PROTEIN L19"/>
    <property type="match status" value="1"/>
</dbReference>
<reference evidence="9" key="1">
    <citation type="submission" date="2010-11" db="EMBL/GenBank/DDBJ databases">
        <title>The genome sequence of Microbotryum violaceum strain p1A1 Lamole.</title>
        <authorList>
            <person name="Cuomo C."/>
            <person name="Perlin M."/>
            <person name="Young S.K."/>
            <person name="Zeng Q."/>
            <person name="Gargeya S."/>
            <person name="Alvarado L."/>
            <person name="Berlin A."/>
            <person name="Chapman S.B."/>
            <person name="Chen Z."/>
            <person name="Freedman E."/>
            <person name="Gellesch M."/>
            <person name="Goldberg J."/>
            <person name="Griggs A."/>
            <person name="Gujja S."/>
            <person name="Heilman E."/>
            <person name="Heiman D."/>
            <person name="Howarth C."/>
            <person name="Mehta T."/>
            <person name="Neiman D."/>
            <person name="Pearson M."/>
            <person name="Roberts A."/>
            <person name="Saif S."/>
            <person name="Shea T."/>
            <person name="Shenoy N."/>
            <person name="Sisk P."/>
            <person name="Stolte C."/>
            <person name="Sykes S."/>
            <person name="White J."/>
            <person name="Yandava C."/>
            <person name="Haas B."/>
            <person name="Nusbaum C."/>
            <person name="Birren B."/>
        </authorList>
    </citation>
    <scope>NUCLEOTIDE SEQUENCE [LARGE SCALE GENOMIC DNA]</scope>
    <source>
        <strain evidence="9">p1A1 Lamole</strain>
    </source>
</reference>
<dbReference type="EMBL" id="AEIJ01000149">
    <property type="status" value="NOT_ANNOTATED_CDS"/>
    <property type="molecule type" value="Genomic_DNA"/>
</dbReference>
<feature type="transmembrane region" description="Helical" evidence="6">
    <location>
        <begin position="132"/>
        <end position="149"/>
    </location>
</feature>
<protein>
    <submittedName>
        <fullName evidence="7 8">Uncharacterized protein</fullName>
    </submittedName>
</protein>
<dbReference type="EnsemblFungi" id="MVLG_01571T0">
    <property type="protein sequence ID" value="MVLG_01571T0"/>
    <property type="gene ID" value="MVLG_01571"/>
</dbReference>
<keyword evidence="2 6" id="KW-0812">Transmembrane</keyword>
<evidence type="ECO:0000256" key="3">
    <source>
        <dbReference type="ARBA" id="ARBA00022989"/>
    </source>
</evidence>
<feature type="transmembrane region" description="Helical" evidence="6">
    <location>
        <begin position="29"/>
        <end position="49"/>
    </location>
</feature>
<dbReference type="AlphaFoldDB" id="U5H2I5"/>
<feature type="transmembrane region" description="Helical" evidence="6">
    <location>
        <begin position="842"/>
        <end position="864"/>
    </location>
</feature>
<evidence type="ECO:0000256" key="6">
    <source>
        <dbReference type="SAM" id="Phobius"/>
    </source>
</evidence>
<feature type="compositionally biased region" description="Basic and acidic residues" evidence="5">
    <location>
        <begin position="482"/>
        <end position="496"/>
    </location>
</feature>
<dbReference type="Proteomes" id="UP000017200">
    <property type="component" value="Unassembled WGS sequence"/>
</dbReference>
<evidence type="ECO:0000313" key="7">
    <source>
        <dbReference type="EMBL" id="KDE08308.1"/>
    </source>
</evidence>
<gene>
    <name evidence="7" type="ORF">MVLG_01571</name>
</gene>
<evidence type="ECO:0000313" key="9">
    <source>
        <dbReference type="Proteomes" id="UP000017200"/>
    </source>
</evidence>
<sequence length="1099" mass="122068">MVQQAGRTTGSPSRLGRWLGRQHAPNSRWLLVSVLKATIALTLTFALVFRVHSRISILMPDRALARYILLVPRKNSELRSWSSMVLAVVAAYPGKTVGGFVHNFIWSALGLFGGVVVFVILATLCSAPLAQGFVFALWVYLVALVRALGPKYISFFLYGVLFAFNGIYSPIELAKQSGRLAFESSWLLAYFQAYGYGLVISLAVNFFVYPTQSSAELNTLLIASLQHISSLAHLTCKAYSKEIEADEEQVRSVLVQTIRSDYLALASRLEETAYEVRLHSQFRLVDWQDMIAKVQGLQQALITSSSALDLIDELDPEGINVKRHLLARSESAATFKAFRRGIDLVIASIVDQLLGNDKKQQQRKHTGEEDVHGQEMRERWHMHSRANQEPTLPPPATQPRTGAAEPVAGAPLSRKETIEQLMSIGDKLRREVQRSEVRQQHASKESSVSNAPTTNDPTTPEEQAQAAADLRHTLSKRTTVFDPKRRTLSGDEEKGYDAGSEVGFLRAAWEHFAQVQADALISLIKDGSLGIEDVLRIEEGMPGLQMMYADRLPKAWTSSLVAETSLRRIRHAVPMSSFAGSSRGRKDSAPPEEVAISAALTKSYSILFGFGQLTDELCSLHSLVTTNRKKRIRPYIFNTLRQKLLAPWQRPNGMTLPEALATLKGDPYTAPKVTLTQRFVWFERWLRGDRSLYAFKVAIGASLYTVFILTPSLQTNLFLKYGMTSSLITVIVAISPTLGQTTWTWALQLAGTGVGALYGLIVLEIFHNAGGHVYNPYGLAAAIAVWAAFSSFIFYGSPQYYTASLLMMVGSGNVVILEYLYNENPVAMATLRQPYEAPPLRFAHLIGSMGISIGISAILQLFFWRSPARRQLRKEIATITSSLARYNTLLQTLINVVAPADDAPMPSPEALDQIADELVQQEIAIQSALLKLPTTFGYAKVEPTFGLPFKAGVLLKIINSHQIILDRLREARTAVGTRGFNETVHKDFASVLFPYRLHSQRLARVLFHLAATSLMCKTPLARDVPSSKPTWASFENDALVLSRRLSQLPRGEAELKRPGFLRYWFYLVSLGSVSSELENLEQYLGELFDDPHMISDGVL</sequence>
<keyword evidence="4 6" id="KW-0472">Membrane</keyword>